<dbReference type="RefSeq" id="WP_039003872.1">
    <property type="nucleotide sequence ID" value="NZ_CP014327.1"/>
</dbReference>
<keyword evidence="3" id="KW-1185">Reference proteome</keyword>
<sequence>MIDPTNISRRMTLSSVVQAITTYGPISRASVAKMTGLSKQTVSEVVASLEQDGWVQTVGRTEGNIGRRAVVYEIVPEAALVASVDLGGTKVRVALCNLSGAVVSEIMEPTVQTGGKDVVAQIGRIIHKSASDLDISTDKIRVAVVGVPGVLDSASGNINMAPNIAGIDAIDFPTLMQESLGIEVLVENDVNLAALGEHWMTHQGEKDDLVFLSIGTGIGAGLVIGGQLVRGATGAAGEIGYLPFGADPYEAESLKVGALERMTATNAIKGHYLELTGVQKSVPEVFDAALAGDTVAQKVLAQAARYIGRAIAAIAAVVDPACVVIGGSIGARHEFTKLIEPEIRKCFPRQIPIEVSALGNHAALAGGTSIALSRLHVALFSGGLPGAKIIIPAPQLKTYQEDVA</sequence>
<comment type="similarity">
    <text evidence="1">Belongs to the ROK (NagC/XylR) family.</text>
</comment>
<evidence type="ECO:0000256" key="1">
    <source>
        <dbReference type="ARBA" id="ARBA00006479"/>
    </source>
</evidence>
<dbReference type="InterPro" id="IPR036388">
    <property type="entry name" value="WH-like_DNA-bd_sf"/>
</dbReference>
<keyword evidence="2" id="KW-0808">Transferase</keyword>
<name>A0A126V2Y1_9RHOB</name>
<dbReference type="InterPro" id="IPR036390">
    <property type="entry name" value="WH_DNA-bd_sf"/>
</dbReference>
<reference evidence="2 3" key="1">
    <citation type="submission" date="2016-02" db="EMBL/GenBank/DDBJ databases">
        <title>Complete genome sequence of Halocynthiibacter arcticus PAMC 20958t from arctic marine sediment.</title>
        <authorList>
            <person name="Lee Y.M."/>
            <person name="Baek K."/>
            <person name="Lee H.K."/>
            <person name="Shin S.C."/>
        </authorList>
    </citation>
    <scope>NUCLEOTIDE SEQUENCE [LARGE SCALE GENOMIC DNA]</scope>
    <source>
        <strain evidence="2">PAMC 20958</strain>
    </source>
</reference>
<evidence type="ECO:0000313" key="2">
    <source>
        <dbReference type="EMBL" id="AML52059.1"/>
    </source>
</evidence>
<dbReference type="SUPFAM" id="SSF53067">
    <property type="entry name" value="Actin-like ATPase domain"/>
    <property type="match status" value="1"/>
</dbReference>
<evidence type="ECO:0000313" key="3">
    <source>
        <dbReference type="Proteomes" id="UP000070371"/>
    </source>
</evidence>
<protein>
    <submittedName>
        <fullName evidence="2">Sugar kinase</fullName>
    </submittedName>
</protein>
<dbReference type="OrthoDB" id="37575at2"/>
<dbReference type="GO" id="GO:0016301">
    <property type="term" value="F:kinase activity"/>
    <property type="evidence" value="ECO:0007669"/>
    <property type="project" value="UniProtKB-KW"/>
</dbReference>
<dbReference type="AlphaFoldDB" id="A0A126V2Y1"/>
<dbReference type="SUPFAM" id="SSF46785">
    <property type="entry name" value="Winged helix' DNA-binding domain"/>
    <property type="match status" value="1"/>
</dbReference>
<dbReference type="Gene3D" id="3.30.420.40">
    <property type="match status" value="2"/>
</dbReference>
<proteinExistence type="inferred from homology"/>
<dbReference type="PANTHER" id="PTHR18964:SF149">
    <property type="entry name" value="BIFUNCTIONAL UDP-N-ACETYLGLUCOSAMINE 2-EPIMERASE_N-ACETYLMANNOSAMINE KINASE"/>
    <property type="match status" value="1"/>
</dbReference>
<dbReference type="Gene3D" id="1.10.10.10">
    <property type="entry name" value="Winged helix-like DNA-binding domain superfamily/Winged helix DNA-binding domain"/>
    <property type="match status" value="1"/>
</dbReference>
<dbReference type="PANTHER" id="PTHR18964">
    <property type="entry name" value="ROK (REPRESSOR, ORF, KINASE) FAMILY"/>
    <property type="match status" value="1"/>
</dbReference>
<organism evidence="2 3">
    <name type="scientific">Falsihalocynthiibacter arcticus</name>
    <dbReference type="NCBI Taxonomy" id="1579316"/>
    <lineage>
        <taxon>Bacteria</taxon>
        <taxon>Pseudomonadati</taxon>
        <taxon>Pseudomonadota</taxon>
        <taxon>Alphaproteobacteria</taxon>
        <taxon>Rhodobacterales</taxon>
        <taxon>Roseobacteraceae</taxon>
        <taxon>Falsihalocynthiibacter</taxon>
    </lineage>
</organism>
<dbReference type="STRING" id="1579316.RC74_12950"/>
<accession>A0A126V2Y1</accession>
<dbReference type="Pfam" id="PF00480">
    <property type="entry name" value="ROK"/>
    <property type="match status" value="1"/>
</dbReference>
<dbReference type="Proteomes" id="UP000070371">
    <property type="component" value="Chromosome"/>
</dbReference>
<keyword evidence="2" id="KW-0418">Kinase</keyword>
<dbReference type="KEGG" id="hat:RC74_12950"/>
<gene>
    <name evidence="2" type="ORF">RC74_12950</name>
</gene>
<dbReference type="EMBL" id="CP014327">
    <property type="protein sequence ID" value="AML52059.1"/>
    <property type="molecule type" value="Genomic_DNA"/>
</dbReference>
<dbReference type="InterPro" id="IPR043129">
    <property type="entry name" value="ATPase_NBD"/>
</dbReference>
<dbReference type="InterPro" id="IPR000600">
    <property type="entry name" value="ROK"/>
</dbReference>